<protein>
    <submittedName>
        <fullName evidence="2">Uncharacterized protein</fullName>
    </submittedName>
</protein>
<evidence type="ECO:0000313" key="3">
    <source>
        <dbReference type="Proteomes" id="UP000015106"/>
    </source>
</evidence>
<reference evidence="3" key="1">
    <citation type="journal article" date="2013" name="Nature">
        <title>Draft genome of the wheat A-genome progenitor Triticum urartu.</title>
        <authorList>
            <person name="Ling H.Q."/>
            <person name="Zhao S."/>
            <person name="Liu D."/>
            <person name="Wang J."/>
            <person name="Sun H."/>
            <person name="Zhang C."/>
            <person name="Fan H."/>
            <person name="Li D."/>
            <person name="Dong L."/>
            <person name="Tao Y."/>
            <person name="Gao C."/>
            <person name="Wu H."/>
            <person name="Li Y."/>
            <person name="Cui Y."/>
            <person name="Guo X."/>
            <person name="Zheng S."/>
            <person name="Wang B."/>
            <person name="Yu K."/>
            <person name="Liang Q."/>
            <person name="Yang W."/>
            <person name="Lou X."/>
            <person name="Chen J."/>
            <person name="Feng M."/>
            <person name="Jian J."/>
            <person name="Zhang X."/>
            <person name="Luo G."/>
            <person name="Jiang Y."/>
            <person name="Liu J."/>
            <person name="Wang Z."/>
            <person name="Sha Y."/>
            <person name="Zhang B."/>
            <person name="Wu H."/>
            <person name="Tang D."/>
            <person name="Shen Q."/>
            <person name="Xue P."/>
            <person name="Zou S."/>
            <person name="Wang X."/>
            <person name="Liu X."/>
            <person name="Wang F."/>
            <person name="Yang Y."/>
            <person name="An X."/>
            <person name="Dong Z."/>
            <person name="Zhang K."/>
            <person name="Zhang X."/>
            <person name="Luo M.C."/>
            <person name="Dvorak J."/>
            <person name="Tong Y."/>
            <person name="Wang J."/>
            <person name="Yang H."/>
            <person name="Li Z."/>
            <person name="Wang D."/>
            <person name="Zhang A."/>
            <person name="Wang J."/>
        </authorList>
    </citation>
    <scope>NUCLEOTIDE SEQUENCE</scope>
    <source>
        <strain evidence="3">cv. G1812</strain>
    </source>
</reference>
<reference evidence="2" key="3">
    <citation type="submission" date="2022-06" db="UniProtKB">
        <authorList>
            <consortium name="EnsemblPlants"/>
        </authorList>
    </citation>
    <scope>IDENTIFICATION</scope>
</reference>
<dbReference type="AlphaFoldDB" id="A0A8R7UIY2"/>
<feature type="compositionally biased region" description="Basic residues" evidence="1">
    <location>
        <begin position="7"/>
        <end position="17"/>
    </location>
</feature>
<dbReference type="Gramene" id="TuG1812G0500002337.01.T01">
    <property type="protein sequence ID" value="TuG1812G0500002337.01.T01.cds285479"/>
    <property type="gene ID" value="TuG1812G0500002337.01"/>
</dbReference>
<keyword evidence="3" id="KW-1185">Reference proteome</keyword>
<reference evidence="2" key="2">
    <citation type="submission" date="2018-03" db="EMBL/GenBank/DDBJ databases">
        <title>The Triticum urartu genome reveals the dynamic nature of wheat genome evolution.</title>
        <authorList>
            <person name="Ling H."/>
            <person name="Ma B."/>
            <person name="Shi X."/>
            <person name="Liu H."/>
            <person name="Dong L."/>
            <person name="Sun H."/>
            <person name="Cao Y."/>
            <person name="Gao Q."/>
            <person name="Zheng S."/>
            <person name="Li Y."/>
            <person name="Yu Y."/>
            <person name="Du H."/>
            <person name="Qi M."/>
            <person name="Li Y."/>
            <person name="Yu H."/>
            <person name="Cui Y."/>
            <person name="Wang N."/>
            <person name="Chen C."/>
            <person name="Wu H."/>
            <person name="Zhao Y."/>
            <person name="Zhang J."/>
            <person name="Li Y."/>
            <person name="Zhou W."/>
            <person name="Zhang B."/>
            <person name="Hu W."/>
            <person name="Eijk M."/>
            <person name="Tang J."/>
            <person name="Witsenboer H."/>
            <person name="Zhao S."/>
            <person name="Li Z."/>
            <person name="Zhang A."/>
            <person name="Wang D."/>
            <person name="Liang C."/>
        </authorList>
    </citation>
    <scope>NUCLEOTIDE SEQUENCE [LARGE SCALE GENOMIC DNA]</scope>
    <source>
        <strain evidence="2">cv. G1812</strain>
    </source>
</reference>
<accession>A0A8R7UIY2</accession>
<dbReference type="Proteomes" id="UP000015106">
    <property type="component" value="Chromosome 5"/>
</dbReference>
<evidence type="ECO:0000313" key="2">
    <source>
        <dbReference type="EnsemblPlants" id="TuG1812G0500002337.01.T01.cds285479"/>
    </source>
</evidence>
<organism evidence="2 3">
    <name type="scientific">Triticum urartu</name>
    <name type="common">Red wild einkorn</name>
    <name type="synonym">Crithodium urartu</name>
    <dbReference type="NCBI Taxonomy" id="4572"/>
    <lineage>
        <taxon>Eukaryota</taxon>
        <taxon>Viridiplantae</taxon>
        <taxon>Streptophyta</taxon>
        <taxon>Embryophyta</taxon>
        <taxon>Tracheophyta</taxon>
        <taxon>Spermatophyta</taxon>
        <taxon>Magnoliopsida</taxon>
        <taxon>Liliopsida</taxon>
        <taxon>Poales</taxon>
        <taxon>Poaceae</taxon>
        <taxon>BOP clade</taxon>
        <taxon>Pooideae</taxon>
        <taxon>Triticodae</taxon>
        <taxon>Triticeae</taxon>
        <taxon>Triticinae</taxon>
        <taxon>Triticum</taxon>
    </lineage>
</organism>
<feature type="region of interest" description="Disordered" evidence="1">
    <location>
        <begin position="1"/>
        <end position="39"/>
    </location>
</feature>
<dbReference type="EnsemblPlants" id="TuG1812G0500002337.01.T01">
    <property type="protein sequence ID" value="TuG1812G0500002337.01.T01.cds285479"/>
    <property type="gene ID" value="TuG1812G0500002337.01"/>
</dbReference>
<name>A0A8R7UIY2_TRIUA</name>
<sequence>MWAPRRASGRGARRRVPRAAAAKRSATSPNRRSFPAQPDKWRSGWLVKVDGEARDRRQGLGTLLRSASDGPGDLMVFRVHGGHQVEEDRDADGALSRLPLCY</sequence>
<evidence type="ECO:0000256" key="1">
    <source>
        <dbReference type="SAM" id="MobiDB-lite"/>
    </source>
</evidence>
<proteinExistence type="predicted"/>